<dbReference type="InterPro" id="IPR044246">
    <property type="entry name" value="ZFP3-like"/>
</dbReference>
<evidence type="ECO:0000313" key="9">
    <source>
        <dbReference type="EMBL" id="RYR18335.1"/>
    </source>
</evidence>
<gene>
    <name evidence="9" type="ORF">Ahy_B03g062949</name>
</gene>
<evidence type="ECO:0000256" key="5">
    <source>
        <dbReference type="ARBA" id="ARBA00023242"/>
    </source>
</evidence>
<feature type="compositionally biased region" description="Low complexity" evidence="7">
    <location>
        <begin position="78"/>
        <end position="90"/>
    </location>
</feature>
<dbReference type="SUPFAM" id="SSF57667">
    <property type="entry name" value="beta-beta-alpha zinc fingers"/>
    <property type="match status" value="1"/>
</dbReference>
<feature type="region of interest" description="Disordered" evidence="7">
    <location>
        <begin position="24"/>
        <end position="45"/>
    </location>
</feature>
<keyword evidence="10" id="KW-1185">Reference proteome</keyword>
<evidence type="ECO:0000256" key="1">
    <source>
        <dbReference type="ARBA" id="ARBA00004123"/>
    </source>
</evidence>
<name>A0A444ZVT4_ARAHY</name>
<dbReference type="FunFam" id="3.30.160.60:FF:001366">
    <property type="entry name" value="Zinc finger protein 2"/>
    <property type="match status" value="1"/>
</dbReference>
<dbReference type="PROSITE" id="PS00028">
    <property type="entry name" value="ZINC_FINGER_C2H2_1"/>
    <property type="match status" value="1"/>
</dbReference>
<dbReference type="PANTHER" id="PTHR47287:SF18">
    <property type="entry name" value="TRANSCRIPTION FACTOR C2H2 FAMILY"/>
    <property type="match status" value="1"/>
</dbReference>
<evidence type="ECO:0000313" key="10">
    <source>
        <dbReference type="Proteomes" id="UP000289738"/>
    </source>
</evidence>
<dbReference type="OrthoDB" id="1933825at2759"/>
<organism evidence="9 10">
    <name type="scientific">Arachis hypogaea</name>
    <name type="common">Peanut</name>
    <dbReference type="NCBI Taxonomy" id="3818"/>
    <lineage>
        <taxon>Eukaryota</taxon>
        <taxon>Viridiplantae</taxon>
        <taxon>Streptophyta</taxon>
        <taxon>Embryophyta</taxon>
        <taxon>Tracheophyta</taxon>
        <taxon>Spermatophyta</taxon>
        <taxon>Magnoliopsida</taxon>
        <taxon>eudicotyledons</taxon>
        <taxon>Gunneridae</taxon>
        <taxon>Pentapetalae</taxon>
        <taxon>rosids</taxon>
        <taxon>fabids</taxon>
        <taxon>Fabales</taxon>
        <taxon>Fabaceae</taxon>
        <taxon>Papilionoideae</taxon>
        <taxon>50 kb inversion clade</taxon>
        <taxon>dalbergioids sensu lato</taxon>
        <taxon>Dalbergieae</taxon>
        <taxon>Pterocarpus clade</taxon>
        <taxon>Arachis</taxon>
    </lineage>
</organism>
<evidence type="ECO:0000256" key="6">
    <source>
        <dbReference type="PROSITE-ProRule" id="PRU00042"/>
    </source>
</evidence>
<feature type="domain" description="C2H2-type" evidence="8">
    <location>
        <begin position="104"/>
        <end position="131"/>
    </location>
</feature>
<dbReference type="GO" id="GO:0008270">
    <property type="term" value="F:zinc ion binding"/>
    <property type="evidence" value="ECO:0007669"/>
    <property type="project" value="UniProtKB-KW"/>
</dbReference>
<dbReference type="PANTHER" id="PTHR47287">
    <property type="entry name" value="C2H2 AND C2HC ZINC FINGERS SUPERFAMILY PROTEIN"/>
    <property type="match status" value="1"/>
</dbReference>
<evidence type="ECO:0000259" key="8">
    <source>
        <dbReference type="PROSITE" id="PS50157"/>
    </source>
</evidence>
<dbReference type="InterPro" id="IPR036236">
    <property type="entry name" value="Znf_C2H2_sf"/>
</dbReference>
<feature type="compositionally biased region" description="Polar residues" evidence="7">
    <location>
        <begin position="27"/>
        <end position="45"/>
    </location>
</feature>
<sequence length="257" mass="28019">MKPRFDLELEASAAEYESEVSSQVASNISSLQETSAGPSTDTLTNSYKLANPMEFDALSLDLTLSFGNNETGEKAGDSIGLSFSSTSESSNEPTFQTGTVPRVFSCNYCQRKFFSSQALGGHQNAHKRERTLAKRAMRMGLFSERYASLASLPLHGSFRSLGIKAHSSVHHQAFAPSIRPPEIKTNARFDQGYVGLPIFLEDDESELLWPGSFRQVTSEGGDSNQAFMLAGSSNLSFTEVNPPVEIDNSTPELTLKL</sequence>
<dbReference type="AlphaFoldDB" id="A0A444ZVT4"/>
<dbReference type="InterPro" id="IPR013087">
    <property type="entry name" value="Znf_C2H2_type"/>
</dbReference>
<protein>
    <recommendedName>
        <fullName evidence="8">C2H2-type domain-containing protein</fullName>
    </recommendedName>
</protein>
<accession>A0A444ZVT4</accession>
<keyword evidence="5" id="KW-0539">Nucleus</keyword>
<feature type="region of interest" description="Disordered" evidence="7">
    <location>
        <begin position="77"/>
        <end position="96"/>
    </location>
</feature>
<dbReference type="EMBL" id="SDMP01000013">
    <property type="protein sequence ID" value="RYR18335.1"/>
    <property type="molecule type" value="Genomic_DNA"/>
</dbReference>
<reference evidence="9 10" key="1">
    <citation type="submission" date="2019-01" db="EMBL/GenBank/DDBJ databases">
        <title>Sequencing of cultivated peanut Arachis hypogaea provides insights into genome evolution and oil improvement.</title>
        <authorList>
            <person name="Chen X."/>
        </authorList>
    </citation>
    <scope>NUCLEOTIDE SEQUENCE [LARGE SCALE GENOMIC DNA]</scope>
    <source>
        <strain evidence="10">cv. Fuhuasheng</strain>
        <tissue evidence="9">Leaves</tissue>
    </source>
</reference>
<evidence type="ECO:0000256" key="3">
    <source>
        <dbReference type="ARBA" id="ARBA00022771"/>
    </source>
</evidence>
<dbReference type="GO" id="GO:0005634">
    <property type="term" value="C:nucleus"/>
    <property type="evidence" value="ECO:0007669"/>
    <property type="project" value="UniProtKB-SubCell"/>
</dbReference>
<dbReference type="GO" id="GO:0009788">
    <property type="term" value="P:negative regulation of abscisic acid-activated signaling pathway"/>
    <property type="evidence" value="ECO:0007669"/>
    <property type="project" value="InterPro"/>
</dbReference>
<keyword evidence="3 6" id="KW-0863">Zinc-finger</keyword>
<dbReference type="STRING" id="3818.A0A444ZVT4"/>
<dbReference type="Proteomes" id="UP000289738">
    <property type="component" value="Chromosome B03"/>
</dbReference>
<keyword evidence="4" id="KW-0862">Zinc</keyword>
<evidence type="ECO:0000256" key="4">
    <source>
        <dbReference type="ARBA" id="ARBA00022833"/>
    </source>
</evidence>
<comment type="caution">
    <text evidence="9">The sequence shown here is derived from an EMBL/GenBank/DDBJ whole genome shotgun (WGS) entry which is preliminary data.</text>
</comment>
<comment type="subcellular location">
    <subcellularLocation>
        <location evidence="1">Nucleus</location>
    </subcellularLocation>
</comment>
<dbReference type="Gramene" id="arahy.Tifrunner.gnm2.ann2.Ah13g520800.1">
    <property type="protein sequence ID" value="arahy.Tifrunner.gnm2.ann2.Ah13g520800.1-CDS-1"/>
    <property type="gene ID" value="arahy.Tifrunner.gnm2.ann2.Ah13g520800"/>
</dbReference>
<evidence type="ECO:0000256" key="7">
    <source>
        <dbReference type="SAM" id="MobiDB-lite"/>
    </source>
</evidence>
<dbReference type="PROSITE" id="PS50157">
    <property type="entry name" value="ZINC_FINGER_C2H2_2"/>
    <property type="match status" value="1"/>
</dbReference>
<proteinExistence type="predicted"/>
<evidence type="ECO:0000256" key="2">
    <source>
        <dbReference type="ARBA" id="ARBA00022723"/>
    </source>
</evidence>
<keyword evidence="2" id="KW-0479">Metal-binding</keyword>
<dbReference type="Gene3D" id="3.30.160.60">
    <property type="entry name" value="Classic Zinc Finger"/>
    <property type="match status" value="1"/>
</dbReference>